<dbReference type="FunCoup" id="A0A6J2YKC5">
    <property type="interactions" value="3025"/>
</dbReference>
<dbReference type="SUPFAM" id="SSF50978">
    <property type="entry name" value="WD40 repeat-like"/>
    <property type="match status" value="1"/>
</dbReference>
<dbReference type="KEGG" id="soy:115888228"/>
<evidence type="ECO:0000256" key="7">
    <source>
        <dbReference type="ARBA" id="ARBA00049682"/>
    </source>
</evidence>
<accession>A0A6J2YKC5</accession>
<dbReference type="PANTHER" id="PTHR19862">
    <property type="entry name" value="WD REPEAT-CONTAINING PROTEIN 48"/>
    <property type="match status" value="1"/>
</dbReference>
<dbReference type="InterPro" id="IPR051246">
    <property type="entry name" value="WDR48"/>
</dbReference>
<dbReference type="InterPro" id="IPR001680">
    <property type="entry name" value="WD40_rpt"/>
</dbReference>
<feature type="repeat" description="WD" evidence="8">
    <location>
        <begin position="64"/>
        <end position="105"/>
    </location>
</feature>
<proteinExistence type="inferred from homology"/>
<dbReference type="PANTHER" id="PTHR19862:SF14">
    <property type="entry name" value="WD REPEAT-CONTAINING PROTEIN 48"/>
    <property type="match status" value="1"/>
</dbReference>
<dbReference type="PROSITE" id="PS00678">
    <property type="entry name" value="WD_REPEATS_1"/>
    <property type="match status" value="2"/>
</dbReference>
<reference evidence="10" key="1">
    <citation type="submission" date="2025-08" db="UniProtKB">
        <authorList>
            <consortium name="RefSeq"/>
        </authorList>
    </citation>
    <scope>IDENTIFICATION</scope>
    <source>
        <tissue evidence="10">Gonads</tissue>
    </source>
</reference>
<comment type="function">
    <text evidence="6">Regulatory component of the Usp12-46 deubiquitylase complex. activates deubiquitination by increasing the catalytic turnover without increasing the affinity of deubiquitinating enzymes for the substrate. The complex deubiquitylates the wg/wingless-signaling receptor arr/arrow, which stabilizes the receptor and increases its concentration at the cell surface; this enhances the sensitivity of cells to wg/wingless-signal stimulation. This increases the amplitude and spatial range of the signaling response to the wg/wingless morphogen gradient, facilitating the precise concentration-dependent regulation of its target genes. Together with Wdr20 and Usp12-46 required for wg/wingless-mediated signaling in the wing imaginal disc and for wg/wingless-dependent regulation of intestinal stem cell proliferation.</text>
</comment>
<dbReference type="Pfam" id="PF00400">
    <property type="entry name" value="WD40"/>
    <property type="match status" value="6"/>
</dbReference>
<organism evidence="9 10">
    <name type="scientific">Sitophilus oryzae</name>
    <name type="common">Rice weevil</name>
    <name type="synonym">Curculio oryzae</name>
    <dbReference type="NCBI Taxonomy" id="7048"/>
    <lineage>
        <taxon>Eukaryota</taxon>
        <taxon>Metazoa</taxon>
        <taxon>Ecdysozoa</taxon>
        <taxon>Arthropoda</taxon>
        <taxon>Hexapoda</taxon>
        <taxon>Insecta</taxon>
        <taxon>Pterygota</taxon>
        <taxon>Neoptera</taxon>
        <taxon>Endopterygota</taxon>
        <taxon>Coleoptera</taxon>
        <taxon>Polyphaga</taxon>
        <taxon>Cucujiformia</taxon>
        <taxon>Curculionidae</taxon>
        <taxon>Dryophthorinae</taxon>
        <taxon>Sitophilus</taxon>
    </lineage>
</organism>
<dbReference type="InterPro" id="IPR019775">
    <property type="entry name" value="WD40_repeat_CS"/>
</dbReference>
<evidence type="ECO:0000256" key="5">
    <source>
        <dbReference type="ARBA" id="ARBA00022786"/>
    </source>
</evidence>
<name>A0A6J2YKC5_SITOR</name>
<sequence>MSNVKAQTVRKKTQVSMVICDPLERKHRSGVNSLQLDPHLDRLYSAGRDSIVRVHEREMFLHGMEHHTDWVNDIVLCCGGRHIISASSDTTVKVWNAYKGFCMSTLRTHKDYVKALAYAKDKEQVASAGFDKSIYLWDINTLTALTAMNNTVTTSSLVGSKESLYSLAMNPSGTLVIGGSTEKALRLWDPRTCVKLFKLKGHTGTVKALVVNRDGTQCISGSSDGSIKVWNIGQQRCIQTILVHSDSVWALLVTDNFTHVISGGRDKKVIMTELKNVQNYILICTEEAPILKMCFTADQQAIWVSTSNSTIRCWKLPTEKNFKDDLPMPTQPISSIPGDAAIVKATVLNDKRHVITKDTNENVGIYDVLRAQKVEDLGPVNYQNEIKSRNSERLIYVPNWFNMDLKTGMLTIHLGQDEVDCFSAWVSAKDAGILGHPEPDHKVNYGKLLLQSLFEHWRRVPPDQEQIYFSVPNHIPLILSEVGGRTIYRVLVGDAAGQNENDMLNDAVPNWVVSNIEDNCTSKFTKIQFYLKPHATVPANLLKQDRLKKSDRLVANDFIQCRKVAEHVLDKLLGEGTATSPSGEGDSQTQPASGYTVDQIQLSCSDQILDHSMDLRTVKHYMWKHSADLVLHYKIINTISK</sequence>
<dbReference type="Gene3D" id="2.130.10.10">
    <property type="entry name" value="YVTN repeat-like/Quinoprotein amine dehydrogenase"/>
    <property type="match status" value="2"/>
</dbReference>
<dbReference type="Pfam" id="PF11816">
    <property type="entry name" value="DUF3337"/>
    <property type="match status" value="1"/>
</dbReference>
<keyword evidence="9" id="KW-1185">Reference proteome</keyword>
<dbReference type="InParanoid" id="A0A6J2YKC5"/>
<comment type="subunit">
    <text evidence="7">Catalytic component of the Usp12-46 deubiquitylase complex consisting of Usp12-46, Wdr20 and Uaf1; regulatory subunit that, together wtih Wdr20, stabilizes Usp12-46. The Usp12-46 deubiquitylase complex associates with arr/arrow; the interaction leads to deubiquitination and stabilization of arr/arrow.</text>
</comment>
<keyword evidence="4" id="KW-0677">Repeat</keyword>
<dbReference type="OrthoDB" id="2421129at2759"/>
<dbReference type="AlphaFoldDB" id="A0A6J2YKC5"/>
<evidence type="ECO:0000256" key="3">
    <source>
        <dbReference type="ARBA" id="ARBA00022574"/>
    </source>
</evidence>
<dbReference type="InterPro" id="IPR020472">
    <property type="entry name" value="WD40_PAC1"/>
</dbReference>
<keyword evidence="5" id="KW-0833">Ubl conjugation pathway</keyword>
<evidence type="ECO:0000256" key="8">
    <source>
        <dbReference type="PROSITE-ProRule" id="PRU00221"/>
    </source>
</evidence>
<evidence type="ECO:0000256" key="1">
    <source>
        <dbReference type="ARBA" id="ARBA00006917"/>
    </source>
</evidence>
<feature type="repeat" description="WD" evidence="8">
    <location>
        <begin position="157"/>
        <end position="189"/>
    </location>
</feature>
<dbReference type="PRINTS" id="PR00320">
    <property type="entry name" value="GPROTEINBRPT"/>
</dbReference>
<dbReference type="PROSITE" id="PS50294">
    <property type="entry name" value="WD_REPEATS_REGION"/>
    <property type="match status" value="4"/>
</dbReference>
<evidence type="ECO:0000313" key="9">
    <source>
        <dbReference type="Proteomes" id="UP000504635"/>
    </source>
</evidence>
<dbReference type="FunFam" id="2.130.10.10:FF:000543">
    <property type="entry name" value="WD repeat-containing protein 48 homolog"/>
    <property type="match status" value="1"/>
</dbReference>
<protein>
    <recommendedName>
        <fullName evidence="2">WD repeat-containing protein 48 homolog</fullName>
    </recommendedName>
</protein>
<dbReference type="SMART" id="SM00320">
    <property type="entry name" value="WD40"/>
    <property type="match status" value="8"/>
</dbReference>
<dbReference type="FunFam" id="2.130.10.10:FF:000984">
    <property type="entry name" value="WD repeat-containing protein 48 homolog"/>
    <property type="match status" value="1"/>
</dbReference>
<dbReference type="InterPro" id="IPR036322">
    <property type="entry name" value="WD40_repeat_dom_sf"/>
</dbReference>
<dbReference type="GO" id="GO:0000724">
    <property type="term" value="P:double-strand break repair via homologous recombination"/>
    <property type="evidence" value="ECO:0007669"/>
    <property type="project" value="TreeGrafter"/>
</dbReference>
<dbReference type="PROSITE" id="PS50082">
    <property type="entry name" value="WD_REPEATS_2"/>
    <property type="match status" value="4"/>
</dbReference>
<dbReference type="CDD" id="cd00200">
    <property type="entry name" value="WD40"/>
    <property type="match status" value="1"/>
</dbReference>
<dbReference type="GO" id="GO:0043130">
    <property type="term" value="F:ubiquitin binding"/>
    <property type="evidence" value="ECO:0007669"/>
    <property type="project" value="TreeGrafter"/>
</dbReference>
<comment type="similarity">
    <text evidence="1">Belongs to the WD repeat WDR48 family.</text>
</comment>
<dbReference type="Proteomes" id="UP000504635">
    <property type="component" value="Unplaced"/>
</dbReference>
<dbReference type="RefSeq" id="XP_030763746.1">
    <property type="nucleotide sequence ID" value="XM_030907886.1"/>
</dbReference>
<dbReference type="InterPro" id="IPR021772">
    <property type="entry name" value="WDR48/Bun107"/>
</dbReference>
<dbReference type="InterPro" id="IPR015943">
    <property type="entry name" value="WD40/YVTN_repeat-like_dom_sf"/>
</dbReference>
<feature type="repeat" description="WD" evidence="8">
    <location>
        <begin position="199"/>
        <end position="240"/>
    </location>
</feature>
<evidence type="ECO:0000256" key="2">
    <source>
        <dbReference type="ARBA" id="ARBA00021538"/>
    </source>
</evidence>
<gene>
    <name evidence="10" type="primary">LOC115888228</name>
</gene>
<evidence type="ECO:0000256" key="4">
    <source>
        <dbReference type="ARBA" id="ARBA00022737"/>
    </source>
</evidence>
<evidence type="ECO:0000313" key="10">
    <source>
        <dbReference type="RefSeq" id="XP_030763746.1"/>
    </source>
</evidence>
<evidence type="ECO:0000256" key="6">
    <source>
        <dbReference type="ARBA" id="ARBA00049607"/>
    </source>
</evidence>
<feature type="repeat" description="WD" evidence="8">
    <location>
        <begin position="106"/>
        <end position="147"/>
    </location>
</feature>
<dbReference type="GeneID" id="115888228"/>
<keyword evidence="3 8" id="KW-0853">WD repeat</keyword>